<evidence type="ECO:0000259" key="8">
    <source>
        <dbReference type="Pfam" id="PF13490"/>
    </source>
</evidence>
<feature type="region of interest" description="Disordered" evidence="6">
    <location>
        <begin position="1"/>
        <end position="37"/>
    </location>
</feature>
<protein>
    <submittedName>
        <fullName evidence="9">Sigma-70 family RNA polymerase sigma factor</fullName>
    </submittedName>
</protein>
<evidence type="ECO:0000256" key="2">
    <source>
        <dbReference type="ARBA" id="ARBA00023015"/>
    </source>
</evidence>
<dbReference type="Gene3D" id="1.10.10.1320">
    <property type="entry name" value="Anti-sigma factor, zinc-finger domain"/>
    <property type="match status" value="1"/>
</dbReference>
<dbReference type="AlphaFoldDB" id="A0A7T4T3X8"/>
<dbReference type="InterPro" id="IPR013325">
    <property type="entry name" value="RNA_pol_sigma_r2"/>
</dbReference>
<dbReference type="NCBIfam" id="TIGR02937">
    <property type="entry name" value="sigma70-ECF"/>
    <property type="match status" value="1"/>
</dbReference>
<dbReference type="Gene3D" id="1.10.10.10">
    <property type="entry name" value="Winged helix-like DNA-binding domain superfamily/Winged helix DNA-binding domain"/>
    <property type="match status" value="1"/>
</dbReference>
<comment type="similarity">
    <text evidence="1">Belongs to the sigma-70 factor family. ECF subfamily.</text>
</comment>
<feature type="domain" description="RNA polymerase sigma-70 region 2" evidence="7">
    <location>
        <begin position="39"/>
        <end position="94"/>
    </location>
</feature>
<dbReference type="InterPro" id="IPR036388">
    <property type="entry name" value="WH-like_DNA-bd_sf"/>
</dbReference>
<evidence type="ECO:0000256" key="6">
    <source>
        <dbReference type="SAM" id="MobiDB-lite"/>
    </source>
</evidence>
<dbReference type="GO" id="GO:0003677">
    <property type="term" value="F:DNA binding"/>
    <property type="evidence" value="ECO:0007669"/>
    <property type="project" value="UniProtKB-KW"/>
</dbReference>
<feature type="region of interest" description="Disordered" evidence="6">
    <location>
        <begin position="273"/>
        <end position="321"/>
    </location>
</feature>
<evidence type="ECO:0000256" key="4">
    <source>
        <dbReference type="ARBA" id="ARBA00023125"/>
    </source>
</evidence>
<dbReference type="PANTHER" id="PTHR43133">
    <property type="entry name" value="RNA POLYMERASE ECF-TYPE SIGMA FACTO"/>
    <property type="match status" value="1"/>
</dbReference>
<dbReference type="GO" id="GO:0016987">
    <property type="term" value="F:sigma factor activity"/>
    <property type="evidence" value="ECO:0007669"/>
    <property type="project" value="UniProtKB-KW"/>
</dbReference>
<gene>
    <name evidence="9" type="ORF">I6H58_08810</name>
</gene>
<accession>A0A7T4T3X8</accession>
<keyword evidence="5" id="KW-0804">Transcription</keyword>
<dbReference type="SUPFAM" id="SSF88659">
    <property type="entry name" value="Sigma3 and sigma4 domains of RNA polymerase sigma factors"/>
    <property type="match status" value="1"/>
</dbReference>
<feature type="compositionally biased region" description="Basic residues" evidence="6">
    <location>
        <begin position="312"/>
        <end position="321"/>
    </location>
</feature>
<evidence type="ECO:0000313" key="10">
    <source>
        <dbReference type="Proteomes" id="UP000595221"/>
    </source>
</evidence>
<keyword evidence="3" id="KW-0731">Sigma factor</keyword>
<feature type="compositionally biased region" description="Low complexity" evidence="6">
    <location>
        <begin position="525"/>
        <end position="578"/>
    </location>
</feature>
<name>A0A7T4T3X8_9MICC</name>
<feature type="compositionally biased region" description="Low complexity" evidence="6">
    <location>
        <begin position="273"/>
        <end position="282"/>
    </location>
</feature>
<dbReference type="InterPro" id="IPR039425">
    <property type="entry name" value="RNA_pol_sigma-70-like"/>
</dbReference>
<reference evidence="9 10" key="1">
    <citation type="submission" date="2020-12" db="EMBL/GenBank/DDBJ databases">
        <title>FDA dAtabase for Regulatory Grade micrObial Sequences (FDA-ARGOS): Supporting development and validation of Infectious Disease Dx tests.</title>
        <authorList>
            <person name="Sproer C."/>
            <person name="Gronow S."/>
            <person name="Severitt S."/>
            <person name="Schroder I."/>
            <person name="Tallon L."/>
            <person name="Sadzewicz L."/>
            <person name="Zhao X."/>
            <person name="Boylan J."/>
            <person name="Ott S."/>
            <person name="Bowen H."/>
            <person name="Vavikolanu K."/>
            <person name="Mehta A."/>
            <person name="Aluvathingal J."/>
            <person name="Nadendla S."/>
            <person name="Lowell S."/>
            <person name="Myers T."/>
            <person name="Yan Y."/>
            <person name="Sichtig H."/>
        </authorList>
    </citation>
    <scope>NUCLEOTIDE SEQUENCE [LARGE SCALE GENOMIC DNA]</scope>
    <source>
        <strain evidence="9 10">FDAARGOS_1001</strain>
    </source>
</reference>
<dbReference type="EMBL" id="CP066078">
    <property type="protein sequence ID" value="QQC59042.1"/>
    <property type="molecule type" value="Genomic_DNA"/>
</dbReference>
<evidence type="ECO:0000313" key="9">
    <source>
        <dbReference type="EMBL" id="QQC59042.1"/>
    </source>
</evidence>
<dbReference type="RefSeq" id="WP_198490038.1">
    <property type="nucleotide sequence ID" value="NZ_CP066078.1"/>
</dbReference>
<evidence type="ECO:0000256" key="5">
    <source>
        <dbReference type="ARBA" id="ARBA00023163"/>
    </source>
</evidence>
<dbReference type="PANTHER" id="PTHR43133:SF8">
    <property type="entry name" value="RNA POLYMERASE SIGMA FACTOR HI_1459-RELATED"/>
    <property type="match status" value="1"/>
</dbReference>
<feature type="domain" description="Putative zinc-finger" evidence="8">
    <location>
        <begin position="202"/>
        <end position="235"/>
    </location>
</feature>
<feature type="compositionally biased region" description="Low complexity" evidence="6">
    <location>
        <begin position="458"/>
        <end position="494"/>
    </location>
</feature>
<dbReference type="InterPro" id="IPR014284">
    <property type="entry name" value="RNA_pol_sigma-70_dom"/>
</dbReference>
<feature type="compositionally biased region" description="Basic and acidic residues" evidence="6">
    <location>
        <begin position="16"/>
        <end position="29"/>
    </location>
</feature>
<dbReference type="InterPro" id="IPR013324">
    <property type="entry name" value="RNA_pol_sigma_r3/r4-like"/>
</dbReference>
<feature type="compositionally biased region" description="Low complexity" evidence="6">
    <location>
        <begin position="362"/>
        <end position="431"/>
    </location>
</feature>
<dbReference type="GO" id="GO:0006352">
    <property type="term" value="P:DNA-templated transcription initiation"/>
    <property type="evidence" value="ECO:0007669"/>
    <property type="project" value="InterPro"/>
</dbReference>
<keyword evidence="4" id="KW-0238">DNA-binding</keyword>
<organism evidence="9 10">
    <name type="scientific">Rothia kristinae</name>
    <dbReference type="NCBI Taxonomy" id="37923"/>
    <lineage>
        <taxon>Bacteria</taxon>
        <taxon>Bacillati</taxon>
        <taxon>Actinomycetota</taxon>
        <taxon>Actinomycetes</taxon>
        <taxon>Micrococcales</taxon>
        <taxon>Micrococcaceae</taxon>
        <taxon>Rothia</taxon>
    </lineage>
</organism>
<dbReference type="InterPro" id="IPR007627">
    <property type="entry name" value="RNA_pol_sigma70_r2"/>
</dbReference>
<dbReference type="InterPro" id="IPR041916">
    <property type="entry name" value="Anti_sigma_zinc_sf"/>
</dbReference>
<feature type="region of interest" description="Disordered" evidence="6">
    <location>
        <begin position="362"/>
        <end position="623"/>
    </location>
</feature>
<dbReference type="InterPro" id="IPR027383">
    <property type="entry name" value="Znf_put"/>
</dbReference>
<dbReference type="Pfam" id="PF13490">
    <property type="entry name" value="zf-HC2"/>
    <property type="match status" value="1"/>
</dbReference>
<feature type="compositionally biased region" description="Pro residues" evidence="6">
    <location>
        <begin position="579"/>
        <end position="595"/>
    </location>
</feature>
<dbReference type="Proteomes" id="UP000595221">
    <property type="component" value="Chromosome"/>
</dbReference>
<dbReference type="Gene3D" id="1.10.1740.10">
    <property type="match status" value="1"/>
</dbReference>
<proteinExistence type="inferred from homology"/>
<evidence type="ECO:0000256" key="1">
    <source>
        <dbReference type="ARBA" id="ARBA00010641"/>
    </source>
</evidence>
<dbReference type="SUPFAM" id="SSF88946">
    <property type="entry name" value="Sigma2 domain of RNA polymerase sigma factors"/>
    <property type="match status" value="1"/>
</dbReference>
<evidence type="ECO:0000256" key="3">
    <source>
        <dbReference type="ARBA" id="ARBA00023082"/>
    </source>
</evidence>
<feature type="region of interest" description="Disordered" evidence="6">
    <location>
        <begin position="97"/>
        <end position="127"/>
    </location>
</feature>
<sequence>MRQRDDAVDGAAEGTRTTEGDEALLRRYPQDPAGVAERLYQRHARTAVRIARRSGADPEEAEDAVAEAFVRILGMLAEGRGPQRSFLRYLVRTVATVQRERRSGPSPQDPQSPEAMPLAETTEAVAGRREEARIVTRAYQDLPPRWRTILWGLDVEGRAPRELAAELEMTPNAVSQAAVRARERLREGYLSHYALRPATGECAEYAPMLPQLVRGRLTSARRRRLLQHLETCPRCSAEHLALVSTSDLMRGWVLPGMVLGGALLGGRAARATAAPTDAGRADVGSSGSAQRRTPGDSGWPTGARRERGDRHRPTRRSGTRRRASVAVLAALLFFGSSPHLGPESAVPLPSFMEGAADVAAASETAAEAPTPAVPTGTTATSAPPQRWSASPDSTAGASATPSGTATPEPRAATADPASASAAVARPAATASQRPSARRDAVSPSGPALGASGPEPASTGKRAAAGRVRAAVRTAAPDLAEASARPSSSSAPPRSGVSEPPAAPAATRPPRSDDARPLEPVPAPQTPTATPTADVRPAAAAAVPTSPAALPAPPRRLGGAAAATSSAAAEPTPSRQPTSDPTPSPTDPVRPAPDPVVPRDPDCSTGPTGVGHRDDPGSRRWCGGPWLRPASPCRAWTRPVRHVDAGWAPRRTWHPEAAVRYRVVRYR</sequence>
<evidence type="ECO:0000259" key="7">
    <source>
        <dbReference type="Pfam" id="PF04542"/>
    </source>
</evidence>
<dbReference type="Pfam" id="PF04542">
    <property type="entry name" value="Sigma70_r2"/>
    <property type="match status" value="1"/>
</dbReference>
<keyword evidence="2" id="KW-0805">Transcription regulation</keyword>